<dbReference type="Gene3D" id="3.40.630.30">
    <property type="match status" value="1"/>
</dbReference>
<dbReference type="STRING" id="695939.SAMN00790413_06153"/>
<dbReference type="GO" id="GO:0008080">
    <property type="term" value="F:N-acetyltransferase activity"/>
    <property type="evidence" value="ECO:0007669"/>
    <property type="project" value="UniProtKB-ARBA"/>
</dbReference>
<evidence type="ECO:0000313" key="4">
    <source>
        <dbReference type="EMBL" id="SMB97737.1"/>
    </source>
</evidence>
<dbReference type="SUPFAM" id="SSF55729">
    <property type="entry name" value="Acyl-CoA N-acyltransferases (Nat)"/>
    <property type="match status" value="1"/>
</dbReference>
<dbReference type="InterPro" id="IPR051016">
    <property type="entry name" value="Diverse_Substrate_AcTransf"/>
</dbReference>
<dbReference type="InterPro" id="IPR000182">
    <property type="entry name" value="GNAT_dom"/>
</dbReference>
<keyword evidence="1 4" id="KW-0808">Transferase</keyword>
<evidence type="ECO:0000256" key="2">
    <source>
        <dbReference type="ARBA" id="ARBA00023315"/>
    </source>
</evidence>
<sequence>MNGDLPNVRGVERRDLARVVELCGDHAAFERAAYDPAGKQERLEQALFGEVPRLHAWVAEQDGDLIGYATATLDYATWDAAPFVHLDCLYLRPQARGQGVGLLLLAEVLALGKRAGCVNAQWQTPQWNEDAIRFYRRQGAVGYSKCRFILPLRSYRSPVDGPV</sequence>
<name>A0A1W1VWJ0_9DEIO</name>
<accession>A0A1W1VWJ0</accession>
<evidence type="ECO:0000313" key="5">
    <source>
        <dbReference type="Proteomes" id="UP000192582"/>
    </source>
</evidence>
<keyword evidence="5" id="KW-1185">Reference proteome</keyword>
<evidence type="ECO:0000259" key="3">
    <source>
        <dbReference type="PROSITE" id="PS51186"/>
    </source>
</evidence>
<feature type="domain" description="N-acetyltransferase" evidence="3">
    <location>
        <begin position="6"/>
        <end position="163"/>
    </location>
</feature>
<protein>
    <submittedName>
        <fullName evidence="4">Acetyltransferase (GNAT) family protein</fullName>
    </submittedName>
</protein>
<dbReference type="PANTHER" id="PTHR10545">
    <property type="entry name" value="DIAMINE N-ACETYLTRANSFERASE"/>
    <property type="match status" value="1"/>
</dbReference>
<proteinExistence type="predicted"/>
<dbReference type="AlphaFoldDB" id="A0A1W1VWJ0"/>
<dbReference type="CDD" id="cd04301">
    <property type="entry name" value="NAT_SF"/>
    <property type="match status" value="1"/>
</dbReference>
<dbReference type="OrthoDB" id="9799096at2"/>
<dbReference type="PROSITE" id="PS51186">
    <property type="entry name" value="GNAT"/>
    <property type="match status" value="1"/>
</dbReference>
<dbReference type="PANTHER" id="PTHR10545:SF29">
    <property type="entry name" value="GH14572P-RELATED"/>
    <property type="match status" value="1"/>
</dbReference>
<dbReference type="Pfam" id="PF00583">
    <property type="entry name" value="Acetyltransf_1"/>
    <property type="match status" value="1"/>
</dbReference>
<reference evidence="4 5" key="1">
    <citation type="submission" date="2017-04" db="EMBL/GenBank/DDBJ databases">
        <authorList>
            <person name="Afonso C.L."/>
            <person name="Miller P.J."/>
            <person name="Scott M.A."/>
            <person name="Spackman E."/>
            <person name="Goraichik I."/>
            <person name="Dimitrov K.M."/>
            <person name="Suarez D.L."/>
            <person name="Swayne D.E."/>
        </authorList>
    </citation>
    <scope>NUCLEOTIDE SEQUENCE [LARGE SCALE GENOMIC DNA]</scope>
    <source>
        <strain evidence="4 5">KR-140</strain>
    </source>
</reference>
<organism evidence="4 5">
    <name type="scientific">Deinococcus hopiensis KR-140</name>
    <dbReference type="NCBI Taxonomy" id="695939"/>
    <lineage>
        <taxon>Bacteria</taxon>
        <taxon>Thermotogati</taxon>
        <taxon>Deinococcota</taxon>
        <taxon>Deinococci</taxon>
        <taxon>Deinococcales</taxon>
        <taxon>Deinococcaceae</taxon>
        <taxon>Deinococcus</taxon>
    </lineage>
</organism>
<dbReference type="InterPro" id="IPR016181">
    <property type="entry name" value="Acyl_CoA_acyltransferase"/>
</dbReference>
<dbReference type="Proteomes" id="UP000192582">
    <property type="component" value="Unassembled WGS sequence"/>
</dbReference>
<gene>
    <name evidence="4" type="ORF">SAMN00790413_06153</name>
</gene>
<dbReference type="EMBL" id="FWWU01000011">
    <property type="protein sequence ID" value="SMB97737.1"/>
    <property type="molecule type" value="Genomic_DNA"/>
</dbReference>
<evidence type="ECO:0000256" key="1">
    <source>
        <dbReference type="ARBA" id="ARBA00022679"/>
    </source>
</evidence>
<keyword evidence="2" id="KW-0012">Acyltransferase</keyword>
<dbReference type="RefSeq" id="WP_084051449.1">
    <property type="nucleotide sequence ID" value="NZ_FWWU01000011.1"/>
</dbReference>